<organism evidence="1 2">
    <name type="scientific">Armillaria tabescens</name>
    <name type="common">Ringless honey mushroom</name>
    <name type="synonym">Agaricus tabescens</name>
    <dbReference type="NCBI Taxonomy" id="1929756"/>
    <lineage>
        <taxon>Eukaryota</taxon>
        <taxon>Fungi</taxon>
        <taxon>Dikarya</taxon>
        <taxon>Basidiomycota</taxon>
        <taxon>Agaricomycotina</taxon>
        <taxon>Agaricomycetes</taxon>
        <taxon>Agaricomycetidae</taxon>
        <taxon>Agaricales</taxon>
        <taxon>Marasmiineae</taxon>
        <taxon>Physalacriaceae</taxon>
        <taxon>Desarmillaria</taxon>
    </lineage>
</organism>
<proteinExistence type="predicted"/>
<protein>
    <submittedName>
        <fullName evidence="1">Uncharacterized protein</fullName>
    </submittedName>
</protein>
<accession>A0AA39N0H4</accession>
<keyword evidence="2" id="KW-1185">Reference proteome</keyword>
<sequence>MTQIVDHLDASIAHRVPIPPTMSTNVSIVLDKRLLSSTERIAYVWTAHIQDSSPSATGYPSTMIVKIYDPVYFGEAQYFDPFSFLDLFISRETQAYQRLKRLYRTKVPHFYGRRAMQISTDVDENTV</sequence>
<dbReference type="RefSeq" id="XP_060328220.1">
    <property type="nucleotide sequence ID" value="XM_060482844.1"/>
</dbReference>
<dbReference type="Proteomes" id="UP001175211">
    <property type="component" value="Unassembled WGS sequence"/>
</dbReference>
<name>A0AA39N0H4_ARMTA</name>
<evidence type="ECO:0000313" key="2">
    <source>
        <dbReference type="Proteomes" id="UP001175211"/>
    </source>
</evidence>
<reference evidence="1" key="1">
    <citation type="submission" date="2023-06" db="EMBL/GenBank/DDBJ databases">
        <authorList>
            <consortium name="Lawrence Berkeley National Laboratory"/>
            <person name="Ahrendt S."/>
            <person name="Sahu N."/>
            <person name="Indic B."/>
            <person name="Wong-Bajracharya J."/>
            <person name="Merenyi Z."/>
            <person name="Ke H.-M."/>
            <person name="Monk M."/>
            <person name="Kocsube S."/>
            <person name="Drula E."/>
            <person name="Lipzen A."/>
            <person name="Balint B."/>
            <person name="Henrissat B."/>
            <person name="Andreopoulos B."/>
            <person name="Martin F.M."/>
            <person name="Harder C.B."/>
            <person name="Rigling D."/>
            <person name="Ford K.L."/>
            <person name="Foster G.D."/>
            <person name="Pangilinan J."/>
            <person name="Papanicolaou A."/>
            <person name="Barry K."/>
            <person name="LaButti K."/>
            <person name="Viragh M."/>
            <person name="Koriabine M."/>
            <person name="Yan M."/>
            <person name="Riley R."/>
            <person name="Champramary S."/>
            <person name="Plett K.L."/>
            <person name="Tsai I.J."/>
            <person name="Slot J."/>
            <person name="Sipos G."/>
            <person name="Plett J."/>
            <person name="Nagy L.G."/>
            <person name="Grigoriev I.V."/>
        </authorList>
    </citation>
    <scope>NUCLEOTIDE SEQUENCE</scope>
    <source>
        <strain evidence="1">CCBAS 213</strain>
    </source>
</reference>
<evidence type="ECO:0000313" key="1">
    <source>
        <dbReference type="EMBL" id="KAK0452884.1"/>
    </source>
</evidence>
<dbReference type="EMBL" id="JAUEPS010000029">
    <property type="protein sequence ID" value="KAK0452884.1"/>
    <property type="molecule type" value="Genomic_DNA"/>
</dbReference>
<dbReference type="GeneID" id="85366392"/>
<dbReference type="AlphaFoldDB" id="A0AA39N0H4"/>
<gene>
    <name evidence="1" type="ORF">EV420DRAFT_628501</name>
</gene>
<comment type="caution">
    <text evidence="1">The sequence shown here is derived from an EMBL/GenBank/DDBJ whole genome shotgun (WGS) entry which is preliminary data.</text>
</comment>